<evidence type="ECO:0000256" key="3">
    <source>
        <dbReference type="ARBA" id="ARBA00022490"/>
    </source>
</evidence>
<reference evidence="9" key="1">
    <citation type="journal article" date="2023" name="Mol. Phylogenet. Evol.">
        <title>Genome-scale phylogeny and comparative genomics of the fungal order Sordariales.</title>
        <authorList>
            <person name="Hensen N."/>
            <person name="Bonometti L."/>
            <person name="Westerberg I."/>
            <person name="Brannstrom I.O."/>
            <person name="Guillou S."/>
            <person name="Cros-Aarteil S."/>
            <person name="Calhoun S."/>
            <person name="Haridas S."/>
            <person name="Kuo A."/>
            <person name="Mondo S."/>
            <person name="Pangilinan J."/>
            <person name="Riley R."/>
            <person name="LaButti K."/>
            <person name="Andreopoulos B."/>
            <person name="Lipzen A."/>
            <person name="Chen C."/>
            <person name="Yan M."/>
            <person name="Daum C."/>
            <person name="Ng V."/>
            <person name="Clum A."/>
            <person name="Steindorff A."/>
            <person name="Ohm R.A."/>
            <person name="Martin F."/>
            <person name="Silar P."/>
            <person name="Natvig D.O."/>
            <person name="Lalanne C."/>
            <person name="Gautier V."/>
            <person name="Ament-Velasquez S.L."/>
            <person name="Kruys A."/>
            <person name="Hutchinson M.I."/>
            <person name="Powell A.J."/>
            <person name="Barry K."/>
            <person name="Miller A.N."/>
            <person name="Grigoriev I.V."/>
            <person name="Debuchy R."/>
            <person name="Gladieux P."/>
            <person name="Hiltunen Thoren M."/>
            <person name="Johannesson H."/>
        </authorList>
    </citation>
    <scope>NUCLEOTIDE SEQUENCE</scope>
    <source>
        <strain evidence="9">CBS 731.68</strain>
    </source>
</reference>
<sequence>MATMDPKNNFYLRFRHSVTDIQEQLEALPSKAAVGGELMYATEDILSRISRLSKEVADAADFVPAYDHRAYSDTVKSLRDQFTEAQAKYQPRSRFQFKQRAVNSSATPKPDTRSLNPANVDNHHRDSNPKAAEAKDASNTNTITTAAGTTTLNQVSSTRGDLTLSDHTRVHITLPSTAARAVSAWTLTNLDRCIVDMSAQPSSNDDDTHPAFASLTLKDISGSVIVAGRVDGPVHVTNVRDSVVVVAARQVRIHDCDNVVFYLHCVSRPIIEACKRVWFAKAPACYLTDKQKGEINLFDQVDDFQWLKSTASPNWSVLPESDAVPEDVWKKQLVGGLGQAIDETLRNLGAGKRP</sequence>
<dbReference type="InterPro" id="IPR012945">
    <property type="entry name" value="Tubulin-bd_cofactor_C_dom"/>
</dbReference>
<gene>
    <name evidence="9" type="ORF">N657DRAFT_644487</name>
</gene>
<evidence type="ECO:0000256" key="2">
    <source>
        <dbReference type="ARBA" id="ARBA00008848"/>
    </source>
</evidence>
<feature type="compositionally biased region" description="Basic and acidic residues" evidence="7">
    <location>
        <begin position="121"/>
        <end position="136"/>
    </location>
</feature>
<dbReference type="InterPro" id="IPR006599">
    <property type="entry name" value="CARP_motif"/>
</dbReference>
<dbReference type="Pfam" id="PF07986">
    <property type="entry name" value="TBCC"/>
    <property type="match status" value="1"/>
</dbReference>
<dbReference type="GO" id="GO:0005737">
    <property type="term" value="C:cytoplasm"/>
    <property type="evidence" value="ECO:0007669"/>
    <property type="project" value="UniProtKB-SubCell"/>
</dbReference>
<dbReference type="GO" id="GO:0015631">
    <property type="term" value="F:tubulin binding"/>
    <property type="evidence" value="ECO:0007669"/>
    <property type="project" value="InterPro"/>
</dbReference>
<dbReference type="InterPro" id="IPR017901">
    <property type="entry name" value="C-CAP_CF_C-like"/>
</dbReference>
<dbReference type="InterPro" id="IPR016098">
    <property type="entry name" value="CAP/MinC_C"/>
</dbReference>
<dbReference type="GO" id="GO:0007023">
    <property type="term" value="P:post-chaperonin tubulin folding pathway"/>
    <property type="evidence" value="ECO:0007669"/>
    <property type="project" value="InterPro"/>
</dbReference>
<comment type="subcellular location">
    <subcellularLocation>
        <location evidence="1">Cytoplasm</location>
    </subcellularLocation>
</comment>
<evidence type="ECO:0000256" key="1">
    <source>
        <dbReference type="ARBA" id="ARBA00004496"/>
    </source>
</evidence>
<name>A0AAN6U0N5_9PEZI</name>
<dbReference type="InterPro" id="IPR031925">
    <property type="entry name" value="TBCC_N"/>
</dbReference>
<dbReference type="GO" id="GO:0007021">
    <property type="term" value="P:tubulin complex assembly"/>
    <property type="evidence" value="ECO:0007669"/>
    <property type="project" value="TreeGrafter"/>
</dbReference>
<comment type="caution">
    <text evidence="9">The sequence shown here is derived from an EMBL/GenBank/DDBJ whole genome shotgun (WGS) entry which is preliminary data.</text>
</comment>
<proteinExistence type="inferred from homology"/>
<feature type="compositionally biased region" description="Polar residues" evidence="7">
    <location>
        <begin position="101"/>
        <end position="119"/>
    </location>
</feature>
<keyword evidence="4" id="KW-0007">Acetylation</keyword>
<reference evidence="9" key="2">
    <citation type="submission" date="2023-05" db="EMBL/GenBank/DDBJ databases">
        <authorList>
            <consortium name="Lawrence Berkeley National Laboratory"/>
            <person name="Steindorff A."/>
            <person name="Hensen N."/>
            <person name="Bonometti L."/>
            <person name="Westerberg I."/>
            <person name="Brannstrom I.O."/>
            <person name="Guillou S."/>
            <person name="Cros-Aarteil S."/>
            <person name="Calhoun S."/>
            <person name="Haridas S."/>
            <person name="Kuo A."/>
            <person name="Mondo S."/>
            <person name="Pangilinan J."/>
            <person name="Riley R."/>
            <person name="Labutti K."/>
            <person name="Andreopoulos B."/>
            <person name="Lipzen A."/>
            <person name="Chen C."/>
            <person name="Yanf M."/>
            <person name="Daum C."/>
            <person name="Ng V."/>
            <person name="Clum A."/>
            <person name="Ohm R."/>
            <person name="Martin F."/>
            <person name="Silar P."/>
            <person name="Natvig D."/>
            <person name="Lalanne C."/>
            <person name="Gautier V."/>
            <person name="Ament-Velasquez S.L."/>
            <person name="Kruys A."/>
            <person name="Hutchinson M.I."/>
            <person name="Powell A.J."/>
            <person name="Barry K."/>
            <person name="Miller A.N."/>
            <person name="Grigoriev I.V."/>
            <person name="Debuchy R."/>
            <person name="Gladieux P."/>
            <person name="Thoren M.H."/>
            <person name="Johannesson H."/>
        </authorList>
    </citation>
    <scope>NUCLEOTIDE SEQUENCE</scope>
    <source>
        <strain evidence="9">CBS 731.68</strain>
    </source>
</reference>
<evidence type="ECO:0000256" key="6">
    <source>
        <dbReference type="ARBA" id="ARBA00026055"/>
    </source>
</evidence>
<dbReference type="AlphaFoldDB" id="A0AAN6U0N5"/>
<dbReference type="Gene3D" id="1.20.58.1250">
    <property type="entry name" value="Tubulin Binding Cofactor C, N-terminal domain"/>
    <property type="match status" value="1"/>
</dbReference>
<evidence type="ECO:0000313" key="9">
    <source>
        <dbReference type="EMBL" id="KAK4124273.1"/>
    </source>
</evidence>
<feature type="region of interest" description="Disordered" evidence="7">
    <location>
        <begin position="98"/>
        <end position="159"/>
    </location>
</feature>
<evidence type="ECO:0000313" key="10">
    <source>
        <dbReference type="Proteomes" id="UP001302602"/>
    </source>
</evidence>
<protein>
    <recommendedName>
        <fullName evidence="8">C-CAP/cofactor C-like domain-containing protein</fullName>
    </recommendedName>
</protein>
<dbReference type="Proteomes" id="UP001302602">
    <property type="component" value="Unassembled WGS sequence"/>
</dbReference>
<dbReference type="SMART" id="SM00673">
    <property type="entry name" value="CARP"/>
    <property type="match status" value="1"/>
</dbReference>
<evidence type="ECO:0000256" key="5">
    <source>
        <dbReference type="ARBA" id="ARBA00023186"/>
    </source>
</evidence>
<organism evidence="9 10">
    <name type="scientific">Parathielavia appendiculata</name>
    <dbReference type="NCBI Taxonomy" id="2587402"/>
    <lineage>
        <taxon>Eukaryota</taxon>
        <taxon>Fungi</taxon>
        <taxon>Dikarya</taxon>
        <taxon>Ascomycota</taxon>
        <taxon>Pezizomycotina</taxon>
        <taxon>Sordariomycetes</taxon>
        <taxon>Sordariomycetidae</taxon>
        <taxon>Sordariales</taxon>
        <taxon>Chaetomiaceae</taxon>
        <taxon>Parathielavia</taxon>
    </lineage>
</organism>
<dbReference type="InterPro" id="IPR038397">
    <property type="entry name" value="TBCC_N_sf"/>
</dbReference>
<evidence type="ECO:0000256" key="4">
    <source>
        <dbReference type="ARBA" id="ARBA00022990"/>
    </source>
</evidence>
<dbReference type="Gene3D" id="2.160.20.70">
    <property type="match status" value="1"/>
</dbReference>
<accession>A0AAN6U0N5</accession>
<dbReference type="PANTHER" id="PTHR15139:SF0">
    <property type="entry name" value="TUBULIN-SPECIFIC CHAPERONE C"/>
    <property type="match status" value="1"/>
</dbReference>
<evidence type="ECO:0000256" key="7">
    <source>
        <dbReference type="SAM" id="MobiDB-lite"/>
    </source>
</evidence>
<comment type="similarity">
    <text evidence="2">Belongs to the TBCC family.</text>
</comment>
<dbReference type="EMBL" id="MU853227">
    <property type="protein sequence ID" value="KAK4124273.1"/>
    <property type="molecule type" value="Genomic_DNA"/>
</dbReference>
<dbReference type="GeneID" id="87829543"/>
<keyword evidence="10" id="KW-1185">Reference proteome</keyword>
<keyword evidence="3" id="KW-0963">Cytoplasm</keyword>
<feature type="domain" description="C-CAP/cofactor C-like" evidence="8">
    <location>
        <begin position="175"/>
        <end position="306"/>
    </location>
</feature>
<dbReference type="PROSITE" id="PS51329">
    <property type="entry name" value="C_CAP_COFACTOR_C"/>
    <property type="match status" value="1"/>
</dbReference>
<dbReference type="InterPro" id="IPR027684">
    <property type="entry name" value="TBCC"/>
</dbReference>
<comment type="subunit">
    <text evidence="6">Supercomplex made of cofactors A to E. Cofactors A and D function by capturing and stabilizing tubulin in a quasi-native conformation. Cofactor E binds to the cofactor D-tubulin complex; interaction with cofactor C then causes the release of tubulin polypeptides that are committed to the native state.</text>
</comment>
<dbReference type="Pfam" id="PF16752">
    <property type="entry name" value="TBCC_N"/>
    <property type="match status" value="1"/>
</dbReference>
<keyword evidence="5" id="KW-0143">Chaperone</keyword>
<dbReference type="RefSeq" id="XP_062648044.1">
    <property type="nucleotide sequence ID" value="XM_062792774.1"/>
</dbReference>
<dbReference type="PANTHER" id="PTHR15139">
    <property type="entry name" value="TUBULIN FOLDING COFACTOR C"/>
    <property type="match status" value="1"/>
</dbReference>
<feature type="compositionally biased region" description="Low complexity" evidence="7">
    <location>
        <begin position="137"/>
        <end position="153"/>
    </location>
</feature>
<evidence type="ECO:0000259" key="8">
    <source>
        <dbReference type="PROSITE" id="PS51329"/>
    </source>
</evidence>